<evidence type="ECO:0000313" key="3">
    <source>
        <dbReference type="Proteomes" id="UP000428260"/>
    </source>
</evidence>
<dbReference type="EMBL" id="CP046401">
    <property type="protein sequence ID" value="QGY47297.1"/>
    <property type="molecule type" value="Genomic_DNA"/>
</dbReference>
<dbReference type="KEGG" id="mcos:GM418_27615"/>
<evidence type="ECO:0000256" key="1">
    <source>
        <dbReference type="SAM" id="SignalP"/>
    </source>
</evidence>
<dbReference type="RefSeq" id="WP_158871029.1">
    <property type="nucleotide sequence ID" value="NZ_CP046401.1"/>
</dbReference>
<keyword evidence="1" id="KW-0732">Signal</keyword>
<feature type="signal peptide" evidence="1">
    <location>
        <begin position="1"/>
        <end position="22"/>
    </location>
</feature>
<gene>
    <name evidence="2" type="ORF">GM418_27615</name>
</gene>
<dbReference type="Pfam" id="PF11175">
    <property type="entry name" value="DUF2961"/>
    <property type="match status" value="1"/>
</dbReference>
<name>A0A6I6K3Y5_9BACT</name>
<keyword evidence="3" id="KW-1185">Reference proteome</keyword>
<protein>
    <submittedName>
        <fullName evidence="2">DUF2961 domain-containing protein</fullName>
    </submittedName>
</protein>
<dbReference type="InterPro" id="IPR021345">
    <property type="entry name" value="DUF2961"/>
</dbReference>
<dbReference type="Proteomes" id="UP000428260">
    <property type="component" value="Chromosome"/>
</dbReference>
<feature type="chain" id="PRO_5026021416" evidence="1">
    <location>
        <begin position="23"/>
        <end position="391"/>
    </location>
</feature>
<evidence type="ECO:0000313" key="2">
    <source>
        <dbReference type="EMBL" id="QGY47297.1"/>
    </source>
</evidence>
<reference evidence="2 3" key="1">
    <citation type="submission" date="2019-11" db="EMBL/GenBank/DDBJ databases">
        <authorList>
            <person name="Zheng R.K."/>
            <person name="Sun C.M."/>
        </authorList>
    </citation>
    <scope>NUCLEOTIDE SEQUENCE [LARGE SCALE GENOMIC DNA]</scope>
    <source>
        <strain evidence="2 3">WC007</strain>
    </source>
</reference>
<accession>A0A6I6K3Y5</accession>
<proteinExistence type="predicted"/>
<sequence length="391" mass="44617">MKTKATLIIVVLLIAVFASAQKAGNFNGMDLNMGNLYRLSNAESRSISPENFTGEKGKGGMATLEEGSAARAARELGQGWKVNPYVLIEPGETFVLAEIEGEGVIQHIWMTPAGDYRGNVIRFYWDGEETPSVEVPVGDFFASGWGSGYEPQINSFAICVNPRSGFNSYWQMPFRNKCKITMENTDQKGLRLYYQIDYSLTDVPEDAAYFHAQFRHVDALPEGEVFTILDDIKGAGQFVGMYLARGAFNSGWFGEGEVKFFIDGDSEFPTICGTGEEDYFCGSYGYNDRRNEYDYEVYTPFSGPYTGFHYFRDLRKRPKYRSMIGQYRWHVMDPVRFKEDIRITIQSLGWKSEGRYKQLEDELSSVAYWYQSEPHQTFPEVQAFEELEITK</sequence>
<organism evidence="2 3">
    <name type="scientific">Maribellus comscasis</name>
    <dbReference type="NCBI Taxonomy" id="2681766"/>
    <lineage>
        <taxon>Bacteria</taxon>
        <taxon>Pseudomonadati</taxon>
        <taxon>Bacteroidota</taxon>
        <taxon>Bacteroidia</taxon>
        <taxon>Marinilabiliales</taxon>
        <taxon>Prolixibacteraceae</taxon>
        <taxon>Maribellus</taxon>
    </lineage>
</organism>
<dbReference type="AlphaFoldDB" id="A0A6I6K3Y5"/>
<dbReference type="Gene3D" id="2.60.120.1390">
    <property type="match status" value="1"/>
</dbReference>